<organism evidence="1 2">
    <name type="scientific">Solea senegalensis</name>
    <name type="common">Senegalese sole</name>
    <dbReference type="NCBI Taxonomy" id="28829"/>
    <lineage>
        <taxon>Eukaryota</taxon>
        <taxon>Metazoa</taxon>
        <taxon>Chordata</taxon>
        <taxon>Craniata</taxon>
        <taxon>Vertebrata</taxon>
        <taxon>Euteleostomi</taxon>
        <taxon>Actinopterygii</taxon>
        <taxon>Neopterygii</taxon>
        <taxon>Teleostei</taxon>
        <taxon>Neoteleostei</taxon>
        <taxon>Acanthomorphata</taxon>
        <taxon>Carangaria</taxon>
        <taxon>Pleuronectiformes</taxon>
        <taxon>Pleuronectoidei</taxon>
        <taxon>Soleidae</taxon>
        <taxon>Solea</taxon>
    </lineage>
</organism>
<accession>A0AAV6T191</accession>
<proteinExistence type="predicted"/>
<comment type="caution">
    <text evidence="1">The sequence shown here is derived from an EMBL/GenBank/DDBJ whole genome shotgun (WGS) entry which is preliminary data.</text>
</comment>
<dbReference type="EMBL" id="JAGKHQ010000002">
    <property type="protein sequence ID" value="KAG7523182.1"/>
    <property type="molecule type" value="Genomic_DNA"/>
</dbReference>
<name>A0AAV6T191_SOLSE</name>
<sequence length="84" mass="8989">MDCLDSAVCAAVVHLNEMSSASPLPFINRLPRRLCCNTGAALSVSWPQTVVLVSAVHVNILEQLLCLSSTQHVDVVCDVTPTDL</sequence>
<dbReference type="Proteomes" id="UP000693946">
    <property type="component" value="Linkage Group LG10"/>
</dbReference>
<reference evidence="1 2" key="1">
    <citation type="journal article" date="2021" name="Sci. Rep.">
        <title>Chromosome anchoring in Senegalese sole (Solea senegalensis) reveals sex-associated markers and genome rearrangements in flatfish.</title>
        <authorList>
            <person name="Guerrero-Cozar I."/>
            <person name="Gomez-Garrido J."/>
            <person name="Berbel C."/>
            <person name="Martinez-Blanch J.F."/>
            <person name="Alioto T."/>
            <person name="Claros M.G."/>
            <person name="Gagnaire P.A."/>
            <person name="Manchado M."/>
        </authorList>
    </citation>
    <scope>NUCLEOTIDE SEQUENCE [LARGE SCALE GENOMIC DNA]</scope>
    <source>
        <strain evidence="1">Sse05_10M</strain>
    </source>
</reference>
<dbReference type="AlphaFoldDB" id="A0AAV6T191"/>
<keyword evidence="2" id="KW-1185">Reference proteome</keyword>
<gene>
    <name evidence="1" type="ORF">JOB18_041158</name>
</gene>
<evidence type="ECO:0000313" key="2">
    <source>
        <dbReference type="Proteomes" id="UP000693946"/>
    </source>
</evidence>
<protein>
    <submittedName>
        <fullName evidence="1">Uncharacterized protein</fullName>
    </submittedName>
</protein>
<evidence type="ECO:0000313" key="1">
    <source>
        <dbReference type="EMBL" id="KAG7523182.1"/>
    </source>
</evidence>